<gene>
    <name evidence="5" type="ORF">M231_00040</name>
</gene>
<dbReference type="PANTHER" id="PTHR22881:SF27">
    <property type="entry name" value="BROMODOMAIN CONTAINING 7_9"/>
    <property type="match status" value="1"/>
</dbReference>
<feature type="domain" description="Bromo" evidence="4">
    <location>
        <begin position="253"/>
        <end position="326"/>
    </location>
</feature>
<feature type="region of interest" description="Disordered" evidence="3">
    <location>
        <begin position="1"/>
        <end position="222"/>
    </location>
</feature>
<evidence type="ECO:0000256" key="2">
    <source>
        <dbReference type="PROSITE-ProRule" id="PRU00035"/>
    </source>
</evidence>
<feature type="compositionally biased region" description="Low complexity" evidence="3">
    <location>
        <begin position="137"/>
        <end position="164"/>
    </location>
</feature>
<feature type="compositionally biased region" description="Basic and acidic residues" evidence="3">
    <location>
        <begin position="792"/>
        <end position="806"/>
    </location>
</feature>
<name>A0A4Q1BWM9_TREME</name>
<dbReference type="VEuPathDB" id="FungiDB:TREMEDRAFT_58956"/>
<proteinExistence type="predicted"/>
<feature type="compositionally biased region" description="Basic and acidic residues" evidence="3">
    <location>
        <begin position="625"/>
        <end position="634"/>
    </location>
</feature>
<organism evidence="5 6">
    <name type="scientific">Tremella mesenterica</name>
    <name type="common">Jelly fungus</name>
    <dbReference type="NCBI Taxonomy" id="5217"/>
    <lineage>
        <taxon>Eukaryota</taxon>
        <taxon>Fungi</taxon>
        <taxon>Dikarya</taxon>
        <taxon>Basidiomycota</taxon>
        <taxon>Agaricomycotina</taxon>
        <taxon>Tremellomycetes</taxon>
        <taxon>Tremellales</taxon>
        <taxon>Tremellaceae</taxon>
        <taxon>Tremella</taxon>
    </lineage>
</organism>
<dbReference type="GO" id="GO:0006325">
    <property type="term" value="P:chromatin organization"/>
    <property type="evidence" value="ECO:0007669"/>
    <property type="project" value="UniProtKB-ARBA"/>
</dbReference>
<dbReference type="AlphaFoldDB" id="A0A4Q1BWM9"/>
<protein>
    <recommendedName>
        <fullName evidence="4">Bromo domain-containing protein</fullName>
    </recommendedName>
</protein>
<dbReference type="PANTHER" id="PTHR22881">
    <property type="entry name" value="BROMODOMAIN CONTAINING PROTEIN"/>
    <property type="match status" value="1"/>
</dbReference>
<dbReference type="OrthoDB" id="21449at2759"/>
<sequence>MTPTSGSQVGAIKLKLSLKSKTPAEPPTPSSAPPASNVNASASRTPVVAVSSNTSLTQNDHVNKGPGAIAGPSTSPAVVPSNENNLSSSKQTGIKMPQKAKHSRPTKAKPKLPLKPTAMPSPSAPTSNTKSSRPSAIPTRLLSSTPTTPRLPITTLPPDTPDQLRTTKDESPSVKIEFGNFVSDDHEQSPDPISFSHSVSPSRVPPETALSTPHAERQVTPTTAPLTSKSVNKWARLKKPLKELLSKIMIELRRRDEYDLFSLPVNLDIYTDYLDIVGGEDQIMDLGTMQMKVDEGEYTTMESFEADLKILVTAAQKYNAPNTIPHTAAIRLLQHGTKHIERSRPLIRTPSPSPDMDSGMVTREMTAMTDDPQVSMTNVSPHEYIPTEMLDFPPNSLEALAVGWNLTGGKRVWPKRIVRARERFAGKWRHWDFDGTRDLAEMDNVDKVMGISQSPLMGEVVDWTTMRREAWWEFEGFGGPQGQPPGFSPFPVREGMKRKKMNLLDVGTWSEVEVDIASLRQRAIAASTSAGQGKGGQNQVLDDDESLLSGYLRPSRGKGYRGMPGNFVNIYEPRPAAEYLREMCSGDTKGEAYLASIDRFVKGAIASRSPRHSDINTTSSPKSRRSSDSTKGEVEADGALTQSDEGSISLQEYIMTCWHSGILQSRETETVSSTISDLATLGKAALRHSIPHVPSRSGISFFDLVKSANAAHTRLSMRDFLAAQGSLDIGSMLKDPTDFSYQGIGAKTGVAAGLEWVTSTLSSLIAKRYPPPPPPLPIPQDKQLDQVEDEGNEKNGNEEEGKHATEDDINGMEDAEGKMELRRGKRKRPGSLAEPDRRKKLRPSISAESSPLSELPDESVKEKEAVEEKVEEEDDGEQGLKRLRLELVALSKFYPLAALRKMDKKDAERLLPPNVRTLLAR</sequence>
<feature type="compositionally biased region" description="Low complexity" evidence="3">
    <location>
        <begin position="843"/>
        <end position="854"/>
    </location>
</feature>
<feature type="region of interest" description="Disordered" evidence="3">
    <location>
        <begin position="608"/>
        <end position="642"/>
    </location>
</feature>
<dbReference type="InterPro" id="IPR001487">
    <property type="entry name" value="Bromodomain"/>
</dbReference>
<dbReference type="GO" id="GO:0006357">
    <property type="term" value="P:regulation of transcription by RNA polymerase II"/>
    <property type="evidence" value="ECO:0007669"/>
    <property type="project" value="TreeGrafter"/>
</dbReference>
<feature type="compositionally biased region" description="Polar residues" evidence="3">
    <location>
        <begin position="50"/>
        <end position="60"/>
    </location>
</feature>
<feature type="compositionally biased region" description="Low complexity" evidence="3">
    <location>
        <begin position="114"/>
        <end position="127"/>
    </location>
</feature>
<comment type="caution">
    <text evidence="5">The sequence shown here is derived from an EMBL/GenBank/DDBJ whole genome shotgun (WGS) entry which is preliminary data.</text>
</comment>
<evidence type="ECO:0000259" key="4">
    <source>
        <dbReference type="PROSITE" id="PS50014"/>
    </source>
</evidence>
<feature type="compositionally biased region" description="Basic residues" evidence="3">
    <location>
        <begin position="98"/>
        <end position="112"/>
    </location>
</feature>
<accession>A0A4Q1BWM9</accession>
<evidence type="ECO:0000256" key="3">
    <source>
        <dbReference type="SAM" id="MobiDB-lite"/>
    </source>
</evidence>
<dbReference type="Pfam" id="PF00439">
    <property type="entry name" value="Bromodomain"/>
    <property type="match status" value="1"/>
</dbReference>
<dbReference type="InterPro" id="IPR051831">
    <property type="entry name" value="Bromodomain_contain_prot"/>
</dbReference>
<dbReference type="PROSITE" id="PS50014">
    <property type="entry name" value="BROMODOMAIN_2"/>
    <property type="match status" value="1"/>
</dbReference>
<dbReference type="InParanoid" id="A0A4Q1BWM9"/>
<feature type="compositionally biased region" description="Basic and acidic residues" evidence="3">
    <location>
        <begin position="858"/>
        <end position="868"/>
    </location>
</feature>
<feature type="compositionally biased region" description="Low complexity" evidence="3">
    <location>
        <begin position="33"/>
        <end position="43"/>
    </location>
</feature>
<dbReference type="SMART" id="SM00297">
    <property type="entry name" value="BROMO"/>
    <property type="match status" value="1"/>
</dbReference>
<feature type="region of interest" description="Disordered" evidence="3">
    <location>
        <begin position="527"/>
        <end position="546"/>
    </location>
</feature>
<keyword evidence="1 2" id="KW-0103">Bromodomain</keyword>
<dbReference type="STRING" id="5217.A0A4Q1BWM9"/>
<feature type="compositionally biased region" description="Polar residues" evidence="3">
    <location>
        <begin position="72"/>
        <end position="92"/>
    </location>
</feature>
<dbReference type="InterPro" id="IPR036427">
    <property type="entry name" value="Bromodomain-like_sf"/>
</dbReference>
<evidence type="ECO:0000313" key="6">
    <source>
        <dbReference type="Proteomes" id="UP000289152"/>
    </source>
</evidence>
<dbReference type="GO" id="GO:0005634">
    <property type="term" value="C:nucleus"/>
    <property type="evidence" value="ECO:0007669"/>
    <property type="project" value="TreeGrafter"/>
</dbReference>
<dbReference type="Gene3D" id="1.20.920.10">
    <property type="entry name" value="Bromodomain-like"/>
    <property type="match status" value="1"/>
</dbReference>
<evidence type="ECO:0000256" key="1">
    <source>
        <dbReference type="ARBA" id="ARBA00023117"/>
    </source>
</evidence>
<feature type="region of interest" description="Disordered" evidence="3">
    <location>
        <begin position="788"/>
        <end position="879"/>
    </location>
</feature>
<dbReference type="SUPFAM" id="SSF47370">
    <property type="entry name" value="Bromodomain"/>
    <property type="match status" value="1"/>
</dbReference>
<dbReference type="Proteomes" id="UP000289152">
    <property type="component" value="Unassembled WGS sequence"/>
</dbReference>
<dbReference type="EMBL" id="SDIL01000001">
    <property type="protein sequence ID" value="RXK42486.1"/>
    <property type="molecule type" value="Genomic_DNA"/>
</dbReference>
<keyword evidence="6" id="KW-1185">Reference proteome</keyword>
<evidence type="ECO:0000313" key="5">
    <source>
        <dbReference type="EMBL" id="RXK42486.1"/>
    </source>
</evidence>
<reference evidence="5 6" key="1">
    <citation type="submission" date="2016-06" db="EMBL/GenBank/DDBJ databases">
        <title>Evolution of pathogenesis and genome organization in the Tremellales.</title>
        <authorList>
            <person name="Cuomo C."/>
            <person name="Litvintseva A."/>
            <person name="Heitman J."/>
            <person name="Chen Y."/>
            <person name="Sun S."/>
            <person name="Springer D."/>
            <person name="Dromer F."/>
            <person name="Young S."/>
            <person name="Zeng Q."/>
            <person name="Chapman S."/>
            <person name="Gujja S."/>
            <person name="Saif S."/>
            <person name="Birren B."/>
        </authorList>
    </citation>
    <scope>NUCLEOTIDE SEQUENCE [LARGE SCALE GENOMIC DNA]</scope>
    <source>
        <strain evidence="5 6">ATCC 28783</strain>
    </source>
</reference>